<evidence type="ECO:0000256" key="4">
    <source>
        <dbReference type="ARBA" id="ARBA00022801"/>
    </source>
</evidence>
<comment type="catalytic activity">
    <reaction evidence="1 7">
        <text>a myo-inositol phosphate + H2O = myo-inositol + phosphate</text>
        <dbReference type="Rhea" id="RHEA:24056"/>
        <dbReference type="ChEBI" id="CHEBI:15377"/>
        <dbReference type="ChEBI" id="CHEBI:17268"/>
        <dbReference type="ChEBI" id="CHEBI:43474"/>
        <dbReference type="ChEBI" id="CHEBI:84139"/>
        <dbReference type="EC" id="3.1.3.25"/>
    </reaction>
</comment>
<evidence type="ECO:0000256" key="3">
    <source>
        <dbReference type="ARBA" id="ARBA00022723"/>
    </source>
</evidence>
<dbReference type="InterPro" id="IPR000760">
    <property type="entry name" value="Inositol_monophosphatase-like"/>
</dbReference>
<reference evidence="8 9" key="1">
    <citation type="submission" date="2015-10" db="EMBL/GenBank/DDBJ databases">
        <title>Metagenome-Assembled Genomes uncover a global brackish microbiome.</title>
        <authorList>
            <person name="Hugerth L.W."/>
            <person name="Larsson J."/>
            <person name="Alneberg J."/>
            <person name="Lindh M.V."/>
            <person name="Legrand C."/>
            <person name="Pinhassi J."/>
            <person name="Andersson A.F."/>
        </authorList>
    </citation>
    <scope>NUCLEOTIDE SEQUENCE [LARGE SCALE GENOMIC DNA]</scope>
    <source>
        <strain evidence="8">BACL9 MAG-120924-bin69</strain>
    </source>
</reference>
<evidence type="ECO:0000256" key="1">
    <source>
        <dbReference type="ARBA" id="ARBA00001033"/>
    </source>
</evidence>
<organism evidence="8 9">
    <name type="scientific">Verrucomicrobia subdivision 6 bacterium BACL9 MAG-120924-bin69</name>
    <dbReference type="NCBI Taxonomy" id="1655635"/>
    <lineage>
        <taxon>Bacteria</taxon>
        <taxon>Pseudomonadati</taxon>
        <taxon>Verrucomicrobiota</taxon>
        <taxon>Verrucomicrobiia</taxon>
        <taxon>Verrucomicrobiales</taxon>
        <taxon>Verrucomicrobia subdivision 6</taxon>
    </lineage>
</organism>
<feature type="binding site" evidence="6">
    <location>
        <position position="69"/>
    </location>
    <ligand>
        <name>Mg(2+)</name>
        <dbReference type="ChEBI" id="CHEBI:18420"/>
        <label>1</label>
        <note>catalytic</note>
    </ligand>
</feature>
<comment type="caution">
    <text evidence="8">The sequence shown here is derived from an EMBL/GenBank/DDBJ whole genome shotgun (WGS) entry which is preliminary data.</text>
</comment>
<sequence length="252" mass="27284">MTPSLEARRATAERVAKKAGASLRAEKGKALMVDSSEQHDVKLELDRRIQEQIRKEILQVYREDGFLGEEGGEAASAGQYEWVVDPIDGTVNLFHGIPHYAVSIACRLEGRTLVGAIYDPNRDELFSTHRGGGAYCNGTSMKVSTREQLNEAILALGFSKGKKTIEKCLQLYHFYGDKVRKLRAMGSAALDLAYVASGRLDAYIEQGVSIWDVAAGALMVEEAGGVVSMGASEPAGKIHLVASSGRIPLELT</sequence>
<evidence type="ECO:0000256" key="6">
    <source>
        <dbReference type="PIRSR" id="PIRSR600760-2"/>
    </source>
</evidence>
<keyword evidence="5 6" id="KW-0460">Magnesium</keyword>
<evidence type="ECO:0000313" key="9">
    <source>
        <dbReference type="Proteomes" id="UP000051220"/>
    </source>
</evidence>
<evidence type="ECO:0000313" key="8">
    <source>
        <dbReference type="EMBL" id="KRP32326.1"/>
    </source>
</evidence>
<dbReference type="PRINTS" id="PR01959">
    <property type="entry name" value="SBIMPHPHTASE"/>
</dbReference>
<dbReference type="PROSITE" id="PS00630">
    <property type="entry name" value="IMP_2"/>
    <property type="match status" value="1"/>
</dbReference>
<dbReference type="GO" id="GO:0008934">
    <property type="term" value="F:inositol monophosphate 1-phosphatase activity"/>
    <property type="evidence" value="ECO:0007669"/>
    <property type="project" value="InterPro"/>
</dbReference>
<gene>
    <name evidence="8" type="ORF">ABS33_06755</name>
</gene>
<dbReference type="InterPro" id="IPR033942">
    <property type="entry name" value="IMPase"/>
</dbReference>
<proteinExistence type="inferred from homology"/>
<evidence type="ECO:0000256" key="5">
    <source>
        <dbReference type="ARBA" id="ARBA00022842"/>
    </source>
</evidence>
<dbReference type="CDD" id="cd01639">
    <property type="entry name" value="IMPase"/>
    <property type="match status" value="1"/>
</dbReference>
<dbReference type="GO" id="GO:0046872">
    <property type="term" value="F:metal ion binding"/>
    <property type="evidence" value="ECO:0007669"/>
    <property type="project" value="UniProtKB-KW"/>
</dbReference>
<comment type="similarity">
    <text evidence="7">Belongs to the inositol monophosphatase superfamily.</text>
</comment>
<accession>A0A0R2X8C1</accession>
<dbReference type="PANTHER" id="PTHR20854:SF4">
    <property type="entry name" value="INOSITOL-1-MONOPHOSPHATASE-RELATED"/>
    <property type="match status" value="1"/>
</dbReference>
<evidence type="ECO:0000256" key="7">
    <source>
        <dbReference type="RuleBase" id="RU364068"/>
    </source>
</evidence>
<feature type="binding site" evidence="6">
    <location>
        <position position="85"/>
    </location>
    <ligand>
        <name>Mg(2+)</name>
        <dbReference type="ChEBI" id="CHEBI:18420"/>
        <label>1</label>
        <note>catalytic</note>
    </ligand>
</feature>
<dbReference type="GO" id="GO:0007165">
    <property type="term" value="P:signal transduction"/>
    <property type="evidence" value="ECO:0007669"/>
    <property type="project" value="TreeGrafter"/>
</dbReference>
<dbReference type="Gene3D" id="3.40.190.80">
    <property type="match status" value="1"/>
</dbReference>
<feature type="binding site" evidence="6">
    <location>
        <position position="88"/>
    </location>
    <ligand>
        <name>Mg(2+)</name>
        <dbReference type="ChEBI" id="CHEBI:18420"/>
        <label>1</label>
        <note>catalytic</note>
    </ligand>
</feature>
<keyword evidence="4 7" id="KW-0378">Hydrolase</keyword>
<dbReference type="EC" id="3.1.3.25" evidence="7"/>
<dbReference type="PRINTS" id="PR00377">
    <property type="entry name" value="IMPHPHTASES"/>
</dbReference>
<dbReference type="EMBL" id="LIDN01000276">
    <property type="protein sequence ID" value="KRP32326.1"/>
    <property type="molecule type" value="Genomic_DNA"/>
</dbReference>
<dbReference type="Proteomes" id="UP000051220">
    <property type="component" value="Unassembled WGS sequence"/>
</dbReference>
<dbReference type="GO" id="GO:0046854">
    <property type="term" value="P:phosphatidylinositol phosphate biosynthetic process"/>
    <property type="evidence" value="ECO:0007669"/>
    <property type="project" value="InterPro"/>
</dbReference>
<protein>
    <recommendedName>
        <fullName evidence="7">Inositol-1-monophosphatase</fullName>
        <ecNumber evidence="7">3.1.3.25</ecNumber>
    </recommendedName>
</protein>
<dbReference type="PANTHER" id="PTHR20854">
    <property type="entry name" value="INOSITOL MONOPHOSPHATASE"/>
    <property type="match status" value="1"/>
</dbReference>
<dbReference type="InterPro" id="IPR020550">
    <property type="entry name" value="Inositol_monophosphatase_CS"/>
</dbReference>
<dbReference type="SUPFAM" id="SSF56655">
    <property type="entry name" value="Carbohydrate phosphatase"/>
    <property type="match status" value="1"/>
</dbReference>
<dbReference type="Pfam" id="PF00459">
    <property type="entry name" value="Inositol_P"/>
    <property type="match status" value="1"/>
</dbReference>
<dbReference type="GO" id="GO:0006020">
    <property type="term" value="P:inositol metabolic process"/>
    <property type="evidence" value="ECO:0007669"/>
    <property type="project" value="TreeGrafter"/>
</dbReference>
<dbReference type="InterPro" id="IPR022337">
    <property type="entry name" value="Inositol_monophosphatase_SuhB"/>
</dbReference>
<comment type="cofactor">
    <cofactor evidence="2 6 7">
        <name>Mg(2+)</name>
        <dbReference type="ChEBI" id="CHEBI:18420"/>
    </cofactor>
</comment>
<name>A0A0R2X8C1_9BACT</name>
<keyword evidence="3 6" id="KW-0479">Metal-binding</keyword>
<feature type="binding site" evidence="6">
    <location>
        <position position="87"/>
    </location>
    <ligand>
        <name>Mg(2+)</name>
        <dbReference type="ChEBI" id="CHEBI:18420"/>
        <label>1</label>
        <note>catalytic</note>
    </ligand>
</feature>
<feature type="binding site" evidence="6">
    <location>
        <position position="212"/>
    </location>
    <ligand>
        <name>Mg(2+)</name>
        <dbReference type="ChEBI" id="CHEBI:18420"/>
        <label>1</label>
        <note>catalytic</note>
    </ligand>
</feature>
<dbReference type="AlphaFoldDB" id="A0A0R2X8C1"/>
<evidence type="ECO:0000256" key="2">
    <source>
        <dbReference type="ARBA" id="ARBA00001946"/>
    </source>
</evidence>
<dbReference type="Gene3D" id="3.30.540.10">
    <property type="entry name" value="Fructose-1,6-Bisphosphatase, subunit A, domain 1"/>
    <property type="match status" value="1"/>
</dbReference>